<evidence type="ECO:0000256" key="1">
    <source>
        <dbReference type="ARBA" id="ARBA00038420"/>
    </source>
</evidence>
<dbReference type="RefSeq" id="WP_089465605.1">
    <property type="nucleotide sequence ID" value="NZ_JAWRKY010000006.1"/>
</dbReference>
<dbReference type="EMBL" id="JAWRLE010000003">
    <property type="protein sequence ID" value="MEB2577921.1"/>
    <property type="molecule type" value="Genomic_DNA"/>
</dbReference>
<dbReference type="InterPro" id="IPR016047">
    <property type="entry name" value="M23ase_b-sheet_dom"/>
</dbReference>
<feature type="compositionally biased region" description="Polar residues" evidence="2">
    <location>
        <begin position="31"/>
        <end position="45"/>
    </location>
</feature>
<name>A0ABU5WG28_9BURK</name>
<dbReference type="Proteomes" id="UP001304467">
    <property type="component" value="Unassembled WGS sequence"/>
</dbReference>
<dbReference type="Gene3D" id="2.70.70.10">
    <property type="entry name" value="Glucose Permease (Domain IIA)"/>
    <property type="match status" value="1"/>
</dbReference>
<gene>
    <name evidence="5" type="ORF">SB593_02945</name>
</gene>
<dbReference type="SUPFAM" id="SSF51261">
    <property type="entry name" value="Duplicated hybrid motif"/>
    <property type="match status" value="1"/>
</dbReference>
<keyword evidence="6" id="KW-1185">Reference proteome</keyword>
<dbReference type="Pfam" id="PF01476">
    <property type="entry name" value="LysM"/>
    <property type="match status" value="1"/>
</dbReference>
<reference evidence="5 6" key="1">
    <citation type="journal article" date="2023" name="Front. Microbiol.">
        <title>Genomic analyses of Burkholderia respiratory isolates indicates two evolutionarily distinct B. anthina clades.</title>
        <authorList>
            <person name="Pham A."/>
            <person name="Volmer J.G."/>
            <person name="Chambers D.C."/>
            <person name="Smith D.J."/>
            <person name="Reid D.W."/>
            <person name="Burr L."/>
            <person name="Wells T.J."/>
        </authorList>
    </citation>
    <scope>NUCLEOTIDE SEQUENCE [LARGE SCALE GENOMIC DNA]</scope>
    <source>
        <strain evidence="5 6">BCCIQ07A</strain>
    </source>
</reference>
<dbReference type="InterPro" id="IPR036779">
    <property type="entry name" value="LysM_dom_sf"/>
</dbReference>
<proteinExistence type="inferred from homology"/>
<dbReference type="SUPFAM" id="SSF54106">
    <property type="entry name" value="LysM domain"/>
    <property type="match status" value="1"/>
</dbReference>
<protein>
    <submittedName>
        <fullName evidence="5">Peptidoglycan DD-metalloendopeptidase family protein</fullName>
    </submittedName>
</protein>
<evidence type="ECO:0000313" key="5">
    <source>
        <dbReference type="EMBL" id="MEB2577921.1"/>
    </source>
</evidence>
<dbReference type="PROSITE" id="PS51257">
    <property type="entry name" value="PROKAR_LIPOPROTEIN"/>
    <property type="match status" value="1"/>
</dbReference>
<feature type="region of interest" description="Disordered" evidence="2">
    <location>
        <begin position="139"/>
        <end position="165"/>
    </location>
</feature>
<dbReference type="CDD" id="cd12797">
    <property type="entry name" value="M23_peptidase"/>
    <property type="match status" value="1"/>
</dbReference>
<accession>A0ABU5WG28</accession>
<dbReference type="PANTHER" id="PTHR21666">
    <property type="entry name" value="PEPTIDASE-RELATED"/>
    <property type="match status" value="1"/>
</dbReference>
<feature type="chain" id="PRO_5045765269" evidence="3">
    <location>
        <begin position="29"/>
        <end position="295"/>
    </location>
</feature>
<dbReference type="InterPro" id="IPR018392">
    <property type="entry name" value="LysM"/>
</dbReference>
<dbReference type="Pfam" id="PF01551">
    <property type="entry name" value="Peptidase_M23"/>
    <property type="match status" value="1"/>
</dbReference>
<sequence length="295" mass="30549">MKTREIHRKAAWLSGLAAVLVMAGCASTQSVAPSDTLAGQPSDSSRPAAPSAGPMPAAPMPAAPKPAAPILVAKKYVVKRGDTLTGIASANECSVADLRTWNKLAANGRLRLGQVLRIVKQQPLPPAGAAGTQAVAGNGAADNQAASPANPQATASTASDRQVVKETKRHAGGVALKWPATGKIVEGFRPGQNRGIQIAGRPGDPVRAAADGRVMYAGTGLNDYGSLIIVQHNADFLTAYAHNRKLLVKTGDIVHQGDAIAEMGDLDNSRVALLFEVRRDGKPVNPMPYLPSSQG</sequence>
<evidence type="ECO:0000256" key="3">
    <source>
        <dbReference type="SAM" id="SignalP"/>
    </source>
</evidence>
<dbReference type="InterPro" id="IPR011055">
    <property type="entry name" value="Dup_hybrid_motif"/>
</dbReference>
<evidence type="ECO:0000259" key="4">
    <source>
        <dbReference type="PROSITE" id="PS51782"/>
    </source>
</evidence>
<evidence type="ECO:0000313" key="6">
    <source>
        <dbReference type="Proteomes" id="UP001304467"/>
    </source>
</evidence>
<feature type="signal peptide" evidence="3">
    <location>
        <begin position="1"/>
        <end position="28"/>
    </location>
</feature>
<organism evidence="5 6">
    <name type="scientific">Burkholderia anthinoferrum</name>
    <dbReference type="NCBI Taxonomy" id="3090833"/>
    <lineage>
        <taxon>Bacteria</taxon>
        <taxon>Pseudomonadati</taxon>
        <taxon>Pseudomonadota</taxon>
        <taxon>Betaproteobacteria</taxon>
        <taxon>Burkholderiales</taxon>
        <taxon>Burkholderiaceae</taxon>
        <taxon>Burkholderia</taxon>
    </lineage>
</organism>
<feature type="domain" description="LysM" evidence="4">
    <location>
        <begin position="74"/>
        <end position="118"/>
    </location>
</feature>
<dbReference type="CDD" id="cd00118">
    <property type="entry name" value="LysM"/>
    <property type="match status" value="1"/>
</dbReference>
<feature type="region of interest" description="Disordered" evidence="2">
    <location>
        <begin position="31"/>
        <end position="62"/>
    </location>
</feature>
<feature type="compositionally biased region" description="Polar residues" evidence="2">
    <location>
        <begin position="144"/>
        <end position="160"/>
    </location>
</feature>
<comment type="similarity">
    <text evidence="1">Belongs to the E.coli NlpD/Haemophilus LppB family.</text>
</comment>
<dbReference type="SMART" id="SM00257">
    <property type="entry name" value="LysM"/>
    <property type="match status" value="1"/>
</dbReference>
<dbReference type="PANTHER" id="PTHR21666:SF263">
    <property type="entry name" value="MUREIN HYDROLASE ACTIVATOR NLPD"/>
    <property type="match status" value="1"/>
</dbReference>
<dbReference type="InterPro" id="IPR050570">
    <property type="entry name" value="Cell_wall_metabolism_enzyme"/>
</dbReference>
<dbReference type="PROSITE" id="PS51782">
    <property type="entry name" value="LYSM"/>
    <property type="match status" value="1"/>
</dbReference>
<evidence type="ECO:0000256" key="2">
    <source>
        <dbReference type="SAM" id="MobiDB-lite"/>
    </source>
</evidence>
<keyword evidence="3" id="KW-0732">Signal</keyword>
<comment type="caution">
    <text evidence="5">The sequence shown here is derived from an EMBL/GenBank/DDBJ whole genome shotgun (WGS) entry which is preliminary data.</text>
</comment>
<dbReference type="Gene3D" id="3.10.350.10">
    <property type="entry name" value="LysM domain"/>
    <property type="match status" value="1"/>
</dbReference>